<dbReference type="EMBL" id="JAJATZ010000014">
    <property type="protein sequence ID" value="MCB5200842.1"/>
    <property type="molecule type" value="Genomic_DNA"/>
</dbReference>
<feature type="non-terminal residue" evidence="3">
    <location>
        <position position="1"/>
    </location>
</feature>
<dbReference type="InterPro" id="IPR051172">
    <property type="entry name" value="Chlamydia_OmcB"/>
</dbReference>
<dbReference type="PANTHER" id="PTHR34819:SF3">
    <property type="entry name" value="CELL SURFACE PROTEIN"/>
    <property type="match status" value="1"/>
</dbReference>
<evidence type="ECO:0000259" key="2">
    <source>
        <dbReference type="Pfam" id="PF24346"/>
    </source>
</evidence>
<proteinExistence type="predicted"/>
<reference evidence="3" key="1">
    <citation type="submission" date="2021-10" db="EMBL/GenBank/DDBJ databases">
        <title>Loktanella gaetbuli sp. nov., isolated from a tidal flat.</title>
        <authorList>
            <person name="Park S."/>
            <person name="Yoon J.-H."/>
        </authorList>
    </citation>
    <scope>NUCLEOTIDE SEQUENCE</scope>
    <source>
        <strain evidence="3">TSTF-M6</strain>
    </source>
</reference>
<dbReference type="Pfam" id="PF01345">
    <property type="entry name" value="DUF11"/>
    <property type="match status" value="1"/>
</dbReference>
<evidence type="ECO:0000313" key="4">
    <source>
        <dbReference type="Proteomes" id="UP001138961"/>
    </source>
</evidence>
<evidence type="ECO:0000259" key="1">
    <source>
        <dbReference type="Pfam" id="PF01345"/>
    </source>
</evidence>
<dbReference type="Pfam" id="PF24346">
    <property type="entry name" value="DUF7507"/>
    <property type="match status" value="1"/>
</dbReference>
<comment type="caution">
    <text evidence="3">The sequence shown here is derived from an EMBL/GenBank/DDBJ whole genome shotgun (WGS) entry which is preliminary data.</text>
</comment>
<sequence>VGDTVIFEITATNTGNVTLFDLSVTDTMTALDESTRDPGPIVLTAGDAEDSLDVGAINIYEVRYVLTQADINAGGLQNLADVSATTPGGENLLRASRDDDDTDGNPEVDPTVLLLEGVSAIAVTKTAAVPVRVSPTELRYDFEIAVENTGTITQTNLQVRDDLRAFASPARVVSVSGLTTRGMTGSGGIARDYDGVSQTETLRGDVQLEPGVTGIVAFSVVLDVADGGPEQPNRAEVTSDTEENAVVGSFIVTAPPPAEVRVTKVADTQTALLGGSVGYTLTFTNVNRTFETGLTFVDALPAGLSYTPGTAVFDGRDESEPVIDGARLEWRNVTLGPNETITVTLSARVTGGDGDLANTAFALDNTGALISNRAEAVIVRRPEAVFDCGDVIGKVFDDRNMNGYQDGLNPGDTAAITDQTYNGGKFTAPKEVLPGGEPGLAGVRLSTVNGTILTTDAYGRFSVPCAELPANIGSNFTLKLDTRTLPTGYNVTTENPRTIRLTPGTVAKMNFGAAIANVVRIDLTAAAFVGGGTAPVPALSDGIAAVLAQIRNVPSVLQLSYYTDGEGRSLAGDRLDTVDDLIRSLWDGSAGYSLIIERAIKAGQ</sequence>
<dbReference type="InterPro" id="IPR055354">
    <property type="entry name" value="DUF7507"/>
</dbReference>
<evidence type="ECO:0000313" key="3">
    <source>
        <dbReference type="EMBL" id="MCB5200842.1"/>
    </source>
</evidence>
<gene>
    <name evidence="3" type="ORF">LGQ03_16515</name>
</gene>
<protein>
    <submittedName>
        <fullName evidence="3">DUF11 domain-containing protein</fullName>
    </submittedName>
</protein>
<dbReference type="PANTHER" id="PTHR34819">
    <property type="entry name" value="LARGE CYSTEINE-RICH PERIPLASMIC PROTEIN OMCB"/>
    <property type="match status" value="1"/>
</dbReference>
<accession>A0ABS8BYM7</accession>
<dbReference type="NCBIfam" id="TIGR01451">
    <property type="entry name" value="B_ant_repeat"/>
    <property type="match status" value="2"/>
</dbReference>
<name>A0ABS8BYM7_9RHOB</name>
<dbReference type="Proteomes" id="UP001138961">
    <property type="component" value="Unassembled WGS sequence"/>
</dbReference>
<dbReference type="InterPro" id="IPR047589">
    <property type="entry name" value="DUF11_rpt"/>
</dbReference>
<organism evidence="3 4">
    <name type="scientific">Loktanella gaetbuli</name>
    <dbReference type="NCBI Taxonomy" id="2881335"/>
    <lineage>
        <taxon>Bacteria</taxon>
        <taxon>Pseudomonadati</taxon>
        <taxon>Pseudomonadota</taxon>
        <taxon>Alphaproteobacteria</taxon>
        <taxon>Rhodobacterales</taxon>
        <taxon>Roseobacteraceae</taxon>
        <taxon>Loktanella</taxon>
    </lineage>
</organism>
<dbReference type="InterPro" id="IPR001434">
    <property type="entry name" value="OmcB-like_DUF11"/>
</dbReference>
<feature type="domain" description="DUF7507" evidence="2">
    <location>
        <begin position="1"/>
        <end position="91"/>
    </location>
</feature>
<feature type="domain" description="DUF11" evidence="1">
    <location>
        <begin position="260"/>
        <end position="362"/>
    </location>
</feature>
<keyword evidence="4" id="KW-1185">Reference proteome</keyword>